<dbReference type="RefSeq" id="WP_166916873.1">
    <property type="nucleotide sequence ID" value="NZ_CP050253.1"/>
</dbReference>
<reference evidence="8 9" key="1">
    <citation type="submission" date="2020-03" db="EMBL/GenBank/DDBJ databases">
        <title>Complete genome sequence of Orbus sp. IPMB12 (BCRC 80908).</title>
        <authorList>
            <person name="Lo W.-S."/>
            <person name="Chang T.-H."/>
            <person name="Kuo C.-H."/>
        </authorList>
    </citation>
    <scope>NUCLEOTIDE SEQUENCE [LARGE SCALE GENOMIC DNA]</scope>
    <source>
        <strain evidence="8 9">IPMB12</strain>
    </source>
</reference>
<evidence type="ECO:0000313" key="9">
    <source>
        <dbReference type="Proteomes" id="UP000501168"/>
    </source>
</evidence>
<keyword evidence="3 5" id="KW-0500">Molybdenum</keyword>
<gene>
    <name evidence="8" type="ORF">IPMB12_08675</name>
</gene>
<keyword evidence="9" id="KW-1185">Reference proteome</keyword>
<keyword evidence="4" id="KW-0677">Repeat</keyword>
<dbReference type="InterPro" id="IPR005116">
    <property type="entry name" value="Transp-assoc_OB_typ1"/>
</dbReference>
<dbReference type="NCBIfam" id="TIGR00637">
    <property type="entry name" value="ModE_repress"/>
    <property type="match status" value="1"/>
</dbReference>
<feature type="domain" description="Mop" evidence="7">
    <location>
        <begin position="124"/>
        <end position="191"/>
    </location>
</feature>
<dbReference type="Pfam" id="PF03459">
    <property type="entry name" value="TOBE"/>
    <property type="match status" value="1"/>
</dbReference>
<dbReference type="SUPFAM" id="SSF46785">
    <property type="entry name" value="Winged helix' DNA-binding domain"/>
    <property type="match status" value="1"/>
</dbReference>
<evidence type="ECO:0000313" key="8">
    <source>
        <dbReference type="EMBL" id="QIQ21748.1"/>
    </source>
</evidence>
<dbReference type="SUPFAM" id="SSF50331">
    <property type="entry name" value="MOP-like"/>
    <property type="match status" value="2"/>
</dbReference>
<dbReference type="PANTHER" id="PTHR30432">
    <property type="entry name" value="TRANSCRIPTIONAL REGULATOR MODE"/>
    <property type="match status" value="1"/>
</dbReference>
<dbReference type="Proteomes" id="UP000501168">
    <property type="component" value="Chromosome"/>
</dbReference>
<dbReference type="AlphaFoldDB" id="A0A6G9IBY8"/>
<dbReference type="InterPro" id="IPR036390">
    <property type="entry name" value="WH_DNA-bd_sf"/>
</dbReference>
<evidence type="ECO:0000256" key="1">
    <source>
        <dbReference type="ARBA" id="ARBA00008110"/>
    </source>
</evidence>
<evidence type="ECO:0000259" key="7">
    <source>
        <dbReference type="PROSITE" id="PS51866"/>
    </source>
</evidence>
<dbReference type="Gene3D" id="2.40.50.100">
    <property type="match status" value="2"/>
</dbReference>
<sequence>MSESEILLTLKRNQQLFADPRRIALLKQIDKTGSLSQAAKIVGVSYKTAWDAIHEMNQLSLHPLVNSMTGGKGGGGAQLTAYAVRFIQLYDLLTTIQHNAFNILSDDDAPLDNLLAATARLSLQTSARNQLYGTISDVISNTVYSQVIIMLNDQQTVIKVNVTRRSIDRLQLSKNKAVILLIKAPAVAISLTNSLSENSFKATIKQIRQDNIWSELDLSLSDDVVICATKLTQEFQALNLQLNQTVYINIHPENIIIATLV</sequence>
<feature type="region of interest" description="Required for dimer formation and molybdate binding" evidence="6">
    <location>
        <begin position="125"/>
        <end position="133"/>
    </location>
</feature>
<evidence type="ECO:0000256" key="6">
    <source>
        <dbReference type="PIRSR" id="PIRSR005763-1"/>
    </source>
</evidence>
<accession>A0A6G9IBY8</accession>
<evidence type="ECO:0000256" key="3">
    <source>
        <dbReference type="ARBA" id="ARBA00022505"/>
    </source>
</evidence>
<dbReference type="InterPro" id="IPR051815">
    <property type="entry name" value="Molybdate_resp_trans_reg"/>
</dbReference>
<proteinExistence type="inferred from homology"/>
<dbReference type="GO" id="GO:0030151">
    <property type="term" value="F:molybdenum ion binding"/>
    <property type="evidence" value="ECO:0007669"/>
    <property type="project" value="UniProtKB-UniRule"/>
</dbReference>
<dbReference type="GO" id="GO:0006355">
    <property type="term" value="P:regulation of DNA-templated transcription"/>
    <property type="evidence" value="ECO:0007669"/>
    <property type="project" value="InterPro"/>
</dbReference>
<dbReference type="InterPro" id="IPR003725">
    <property type="entry name" value="ModE-bd_N"/>
</dbReference>
<evidence type="ECO:0000256" key="5">
    <source>
        <dbReference type="PIRNR" id="PIRNR005763"/>
    </source>
</evidence>
<keyword evidence="2 5" id="KW-0813">Transport</keyword>
<evidence type="ECO:0000256" key="2">
    <source>
        <dbReference type="ARBA" id="ARBA00022448"/>
    </source>
</evidence>
<evidence type="ECO:0000256" key="4">
    <source>
        <dbReference type="ARBA" id="ARBA00022737"/>
    </source>
</evidence>
<dbReference type="Gene3D" id="1.10.10.10">
    <property type="entry name" value="Winged helix-like DNA-binding domain superfamily/Winged helix DNA-binding domain"/>
    <property type="match status" value="1"/>
</dbReference>
<dbReference type="EMBL" id="CP050253">
    <property type="protein sequence ID" value="QIQ21748.1"/>
    <property type="molecule type" value="Genomic_DNA"/>
</dbReference>
<dbReference type="InterPro" id="IPR016462">
    <property type="entry name" value="ModE"/>
</dbReference>
<dbReference type="PROSITE" id="PS51866">
    <property type="entry name" value="MOP"/>
    <property type="match status" value="1"/>
</dbReference>
<dbReference type="InterPro" id="IPR008995">
    <property type="entry name" value="Mo/tungstate-bd_C_term_dom"/>
</dbReference>
<dbReference type="KEGG" id="orb:IPMB12_08675"/>
<dbReference type="InterPro" id="IPR004606">
    <property type="entry name" value="Mop_domain"/>
</dbReference>
<protein>
    <submittedName>
        <fullName evidence="8">TOBE domain-containing protein</fullName>
    </submittedName>
</protein>
<dbReference type="PIRSF" id="PIRSF005763">
    <property type="entry name" value="Txn_reg_ModE"/>
    <property type="match status" value="1"/>
</dbReference>
<dbReference type="InterPro" id="IPR036388">
    <property type="entry name" value="WH-like_DNA-bd_sf"/>
</dbReference>
<organism evidence="8 9">
    <name type="scientific">Zophobihabitans entericus</name>
    <dbReference type="NCBI Taxonomy" id="1635327"/>
    <lineage>
        <taxon>Bacteria</taxon>
        <taxon>Pseudomonadati</taxon>
        <taxon>Pseudomonadota</taxon>
        <taxon>Gammaproteobacteria</taxon>
        <taxon>Orbales</taxon>
        <taxon>Orbaceae</taxon>
        <taxon>Zophobihabitans</taxon>
    </lineage>
</organism>
<dbReference type="FunCoup" id="A0A6G9IBY8">
    <property type="interactions" value="16"/>
</dbReference>
<comment type="similarity">
    <text evidence="1 5">Belongs to the ModE family.</text>
</comment>
<dbReference type="GO" id="GO:0015689">
    <property type="term" value="P:molybdate ion transport"/>
    <property type="evidence" value="ECO:0007669"/>
    <property type="project" value="UniProtKB-UniRule"/>
</dbReference>
<name>A0A6G9IBY8_9GAMM</name>
<dbReference type="PANTHER" id="PTHR30432:SF1">
    <property type="entry name" value="DNA-BINDING TRANSCRIPTIONAL DUAL REGULATOR MODE"/>
    <property type="match status" value="1"/>
</dbReference>
<dbReference type="InParanoid" id="A0A6G9IBY8"/>